<dbReference type="Proteomes" id="UP000008068">
    <property type="component" value="Unassembled WGS sequence"/>
</dbReference>
<dbReference type="EMBL" id="GL379849">
    <property type="protein sequence ID" value="EGT55089.1"/>
    <property type="molecule type" value="Genomic_DNA"/>
</dbReference>
<proteinExistence type="predicted"/>
<gene>
    <name evidence="2" type="ORF">CAEBREN_18807</name>
</gene>
<name>G0N801_CAEBE</name>
<organism evidence="3">
    <name type="scientific">Caenorhabditis brenneri</name>
    <name type="common">Nematode worm</name>
    <dbReference type="NCBI Taxonomy" id="135651"/>
    <lineage>
        <taxon>Eukaryota</taxon>
        <taxon>Metazoa</taxon>
        <taxon>Ecdysozoa</taxon>
        <taxon>Nematoda</taxon>
        <taxon>Chromadorea</taxon>
        <taxon>Rhabditida</taxon>
        <taxon>Rhabditina</taxon>
        <taxon>Rhabditomorpha</taxon>
        <taxon>Rhabditoidea</taxon>
        <taxon>Rhabditidae</taxon>
        <taxon>Peloderinae</taxon>
        <taxon>Caenorhabditis</taxon>
    </lineage>
</organism>
<dbReference type="HOGENOM" id="CLU_1095097_0_0_1"/>
<keyword evidence="1" id="KW-1133">Transmembrane helix</keyword>
<protein>
    <submittedName>
        <fullName evidence="2">Uncharacterized protein</fullName>
    </submittedName>
</protein>
<keyword evidence="1" id="KW-0812">Transmembrane</keyword>
<reference evidence="3" key="1">
    <citation type="submission" date="2011-07" db="EMBL/GenBank/DDBJ databases">
        <authorList>
            <consortium name="Caenorhabditis brenneri Sequencing and Analysis Consortium"/>
            <person name="Wilson R.K."/>
        </authorList>
    </citation>
    <scope>NUCLEOTIDE SEQUENCE [LARGE SCALE GENOMIC DNA]</scope>
    <source>
        <strain evidence="3">PB2801</strain>
    </source>
</reference>
<feature type="transmembrane region" description="Helical" evidence="1">
    <location>
        <begin position="85"/>
        <end position="105"/>
    </location>
</feature>
<dbReference type="AlphaFoldDB" id="G0N801"/>
<dbReference type="InParanoid" id="G0N801"/>
<keyword evidence="3" id="KW-1185">Reference proteome</keyword>
<evidence type="ECO:0000313" key="3">
    <source>
        <dbReference type="Proteomes" id="UP000008068"/>
    </source>
</evidence>
<sequence length="254" mass="28977">MIIDQYFQHIHTRGSWAQVHLLKLAIFLLASVCLGIFFSSDWLHYLSLATGPILLVYPFGLGCRSMMKKFAATLDGCGDAYKTKVLLTTMNAFNFVMGLLFLIFFNTHSLGIKAIFFVLFLIILATTIFSLSLTQKIRECHISYSLVTTLSAILIEFLMLLSTSFLQLAFFRGSFSLWHIAEHYLVIGFHILAFFWCLDDLIAILTGNLVVGPLRFRERRDSIELEETVHGPCELLDVVALQERFQAYQRPTLM</sequence>
<feature type="transmembrane region" description="Helical" evidence="1">
    <location>
        <begin position="146"/>
        <end position="171"/>
    </location>
</feature>
<feature type="transmembrane region" description="Helical" evidence="1">
    <location>
        <begin position="183"/>
        <end position="211"/>
    </location>
</feature>
<feature type="transmembrane region" description="Helical" evidence="1">
    <location>
        <begin position="45"/>
        <end position="64"/>
    </location>
</feature>
<evidence type="ECO:0000256" key="1">
    <source>
        <dbReference type="SAM" id="Phobius"/>
    </source>
</evidence>
<accession>G0N801</accession>
<evidence type="ECO:0000313" key="2">
    <source>
        <dbReference type="EMBL" id="EGT55089.1"/>
    </source>
</evidence>
<feature type="transmembrane region" description="Helical" evidence="1">
    <location>
        <begin position="21"/>
        <end position="39"/>
    </location>
</feature>
<feature type="transmembrane region" description="Helical" evidence="1">
    <location>
        <begin position="111"/>
        <end position="134"/>
    </location>
</feature>
<keyword evidence="1" id="KW-0472">Membrane</keyword>